<feature type="compositionally biased region" description="Polar residues" evidence="1">
    <location>
        <begin position="60"/>
        <end position="70"/>
    </location>
</feature>
<feature type="domain" description="NodB homology" evidence="3">
    <location>
        <begin position="185"/>
        <end position="387"/>
    </location>
</feature>
<organism evidence="4 5">
    <name type="scientific">Apophysomyces ossiformis</name>
    <dbReference type="NCBI Taxonomy" id="679940"/>
    <lineage>
        <taxon>Eukaryota</taxon>
        <taxon>Fungi</taxon>
        <taxon>Fungi incertae sedis</taxon>
        <taxon>Mucoromycota</taxon>
        <taxon>Mucoromycotina</taxon>
        <taxon>Mucoromycetes</taxon>
        <taxon>Mucorales</taxon>
        <taxon>Mucorineae</taxon>
        <taxon>Mucoraceae</taxon>
        <taxon>Apophysomyces</taxon>
    </lineage>
</organism>
<dbReference type="SUPFAM" id="SSF88713">
    <property type="entry name" value="Glycoside hydrolase/deacetylase"/>
    <property type="match status" value="1"/>
</dbReference>
<accession>A0A8H7ES16</accession>
<keyword evidence="2" id="KW-0732">Signal</keyword>
<dbReference type="GO" id="GO:0005975">
    <property type="term" value="P:carbohydrate metabolic process"/>
    <property type="evidence" value="ECO:0007669"/>
    <property type="project" value="InterPro"/>
</dbReference>
<protein>
    <recommendedName>
        <fullName evidence="3">NodB homology domain-containing protein</fullName>
    </recommendedName>
</protein>
<dbReference type="InterPro" id="IPR011330">
    <property type="entry name" value="Glyco_hydro/deAcase_b/a-brl"/>
</dbReference>
<sequence length="466" mass="50524">MAIKYQWYPFALWATVATVQAATTTTTTTTTTTIAPSLTAKSSSSSIAPQASTTSASSTVGNYPPQSSPAWLSDVKPLPGNIQAYPANDSAIPTGPFSTSPISLQGYPQTWKSPPIDSPQVKAAINAIDWAKVPNITVRKAKSDGSVDMAGYDQSDPDCWWSATGCTEPKRKDVPADVKNCPQVGDWGLTYDDGPLGTDAGQWAEPHLYDFLAQRKQKAALFFIGSNVFSNPAAAQRALADGHTICVHTWSHPAMTSQTNEQVVAEFYWTLHAIKEVLGITTKCWRPPYGDVDDRVRAIAWQMGMTTILWDYDSNDWNMPGSGGGKLPPSTVDGYFEDWIAARKNGSDTATGHITLQHELNNATVAMAEKWLPQVQQAFRVVPWNQCMNVAQPYWETNFVYPTNNNVTVAKPSTTSSPTPASTSLRNAVTPSAGSTKQPNSATFTKHNPVTIVSGSILIWIISNML</sequence>
<name>A0A8H7ES16_9FUNG</name>
<feature type="compositionally biased region" description="Low complexity" evidence="1">
    <location>
        <begin position="411"/>
        <end position="424"/>
    </location>
</feature>
<evidence type="ECO:0000259" key="3">
    <source>
        <dbReference type="PROSITE" id="PS51677"/>
    </source>
</evidence>
<dbReference type="Proteomes" id="UP000605846">
    <property type="component" value="Unassembled WGS sequence"/>
</dbReference>
<keyword evidence="5" id="KW-1185">Reference proteome</keyword>
<dbReference type="PANTHER" id="PTHR10587:SF98">
    <property type="entry name" value="CHITIN DEACETYLASE"/>
    <property type="match status" value="1"/>
</dbReference>
<evidence type="ECO:0000313" key="5">
    <source>
        <dbReference type="Proteomes" id="UP000605846"/>
    </source>
</evidence>
<dbReference type="GO" id="GO:0016020">
    <property type="term" value="C:membrane"/>
    <property type="evidence" value="ECO:0007669"/>
    <property type="project" value="TreeGrafter"/>
</dbReference>
<dbReference type="Pfam" id="PF01522">
    <property type="entry name" value="Polysacc_deac_1"/>
    <property type="match status" value="1"/>
</dbReference>
<feature type="chain" id="PRO_5034009953" description="NodB homology domain-containing protein" evidence="2">
    <location>
        <begin position="22"/>
        <end position="466"/>
    </location>
</feature>
<dbReference type="CDD" id="cd10952">
    <property type="entry name" value="CE4_MrCDA_like"/>
    <property type="match status" value="1"/>
</dbReference>
<comment type="caution">
    <text evidence="4">The sequence shown here is derived from an EMBL/GenBank/DDBJ whole genome shotgun (WGS) entry which is preliminary data.</text>
</comment>
<dbReference type="AlphaFoldDB" id="A0A8H7ES16"/>
<feature type="compositionally biased region" description="Low complexity" evidence="1">
    <location>
        <begin position="38"/>
        <end position="59"/>
    </location>
</feature>
<evidence type="ECO:0000256" key="1">
    <source>
        <dbReference type="SAM" id="MobiDB-lite"/>
    </source>
</evidence>
<dbReference type="PROSITE" id="PS51677">
    <property type="entry name" value="NODB"/>
    <property type="match status" value="1"/>
</dbReference>
<feature type="region of interest" description="Disordered" evidence="1">
    <location>
        <begin position="38"/>
        <end position="72"/>
    </location>
</feature>
<gene>
    <name evidence="4" type="ORF">EC973_001227</name>
</gene>
<dbReference type="Gene3D" id="3.20.20.370">
    <property type="entry name" value="Glycoside hydrolase/deacetylase"/>
    <property type="match status" value="1"/>
</dbReference>
<feature type="region of interest" description="Disordered" evidence="1">
    <location>
        <begin position="411"/>
        <end position="445"/>
    </location>
</feature>
<dbReference type="GO" id="GO:0009272">
    <property type="term" value="P:fungal-type cell wall biogenesis"/>
    <property type="evidence" value="ECO:0007669"/>
    <property type="project" value="UniProtKB-ARBA"/>
</dbReference>
<evidence type="ECO:0000256" key="2">
    <source>
        <dbReference type="SAM" id="SignalP"/>
    </source>
</evidence>
<reference evidence="4" key="1">
    <citation type="submission" date="2020-01" db="EMBL/GenBank/DDBJ databases">
        <title>Genome Sequencing of Three Apophysomyces-Like Fungal Strains Confirms a Novel Fungal Genus in the Mucoromycota with divergent Burkholderia-like Endosymbiotic Bacteria.</title>
        <authorList>
            <person name="Stajich J.E."/>
            <person name="Macias A.M."/>
            <person name="Carter-House D."/>
            <person name="Lovett B."/>
            <person name="Kasson L.R."/>
            <person name="Berry K."/>
            <person name="Grigoriev I."/>
            <person name="Chang Y."/>
            <person name="Spatafora J."/>
            <person name="Kasson M.T."/>
        </authorList>
    </citation>
    <scope>NUCLEOTIDE SEQUENCE</scope>
    <source>
        <strain evidence="4">NRRL A-21654</strain>
    </source>
</reference>
<dbReference type="EMBL" id="JABAYA010000126">
    <property type="protein sequence ID" value="KAF7724208.1"/>
    <property type="molecule type" value="Genomic_DNA"/>
</dbReference>
<dbReference type="GO" id="GO:0004099">
    <property type="term" value="F:chitin deacetylase activity"/>
    <property type="evidence" value="ECO:0007669"/>
    <property type="project" value="TreeGrafter"/>
</dbReference>
<proteinExistence type="predicted"/>
<dbReference type="InterPro" id="IPR002509">
    <property type="entry name" value="NODB_dom"/>
</dbReference>
<dbReference type="PANTHER" id="PTHR10587">
    <property type="entry name" value="GLYCOSYL TRANSFERASE-RELATED"/>
    <property type="match status" value="1"/>
</dbReference>
<dbReference type="InterPro" id="IPR050248">
    <property type="entry name" value="Polysacc_deacetylase_ArnD"/>
</dbReference>
<evidence type="ECO:0000313" key="4">
    <source>
        <dbReference type="EMBL" id="KAF7724208.1"/>
    </source>
</evidence>
<feature type="signal peptide" evidence="2">
    <location>
        <begin position="1"/>
        <end position="21"/>
    </location>
</feature>
<feature type="compositionally biased region" description="Polar residues" evidence="1">
    <location>
        <begin position="425"/>
        <end position="445"/>
    </location>
</feature>
<dbReference type="OrthoDB" id="407355at2759"/>